<reference evidence="2 3" key="1">
    <citation type="journal article" date="2012" name="Environ. Microbiol.">
        <title>The genome sequence of Desulfatibacillum alkenivorans AK-01: a blueprint for anaerobic alkane oxidation.</title>
        <authorList>
            <person name="Callaghan A.V."/>
            <person name="Morris B.E."/>
            <person name="Pereira I.A."/>
            <person name="McInerney M.J."/>
            <person name="Austin R.N."/>
            <person name="Groves J.T."/>
            <person name="Kukor J.J."/>
            <person name="Suflita J.M."/>
            <person name="Young L.Y."/>
            <person name="Zylstra G.J."/>
            <person name="Wawrik B."/>
        </authorList>
    </citation>
    <scope>NUCLEOTIDE SEQUENCE [LARGE SCALE GENOMIC DNA]</scope>
    <source>
        <strain evidence="2 3">AK-01</strain>
    </source>
</reference>
<dbReference type="Proteomes" id="UP000000739">
    <property type="component" value="Chromosome"/>
</dbReference>
<accession>B8FAU5</accession>
<dbReference type="InterPro" id="IPR017896">
    <property type="entry name" value="4Fe4S_Fe-S-bd"/>
</dbReference>
<dbReference type="KEGG" id="dal:Dalk_2338"/>
<protein>
    <submittedName>
        <fullName evidence="2">4Fe-4S ferredoxin iron-sulfur binding domain protein</fullName>
    </submittedName>
</protein>
<dbReference type="Pfam" id="PF12837">
    <property type="entry name" value="Fer4_6"/>
    <property type="match status" value="1"/>
</dbReference>
<dbReference type="PROSITE" id="PS51379">
    <property type="entry name" value="4FE4S_FER_2"/>
    <property type="match status" value="2"/>
</dbReference>
<dbReference type="eggNOG" id="COG1145">
    <property type="taxonomic scope" value="Bacteria"/>
</dbReference>
<dbReference type="PANTHER" id="PTHR42895:SF1">
    <property type="entry name" value="IRON-SULFUR CLUSTER PROTEIN"/>
    <property type="match status" value="1"/>
</dbReference>
<dbReference type="HOGENOM" id="CLU_074768_0_0_7"/>
<dbReference type="SUPFAM" id="SSF54862">
    <property type="entry name" value="4Fe-4S ferredoxins"/>
    <property type="match status" value="1"/>
</dbReference>
<sequence length="247" mass="25918">MALRKIIEINEEKCDGCGQCILSCAEGALEIVDGKAKLVGDILCDGLGACLGECPQDALHLIEREAPEFDEEAVHERMAKMKDGAPKAPAGFGCPSSQAMIMTMPPQGTPGEAGASSLGHWPVKLQLMGPNTPFLKGADLVLLADCAAASNPALHQKVLPNKAIAMGCPKLDDLQAHIDKLAQILEGATPKSLTVMFMDVPCCKGFVYAAQKAVEKAGVDMPIGLIQIGRNGDVLMEGALDEKGKLS</sequence>
<evidence type="ECO:0000313" key="3">
    <source>
        <dbReference type="Proteomes" id="UP000000739"/>
    </source>
</evidence>
<name>B8FAU5_DESAL</name>
<dbReference type="InterPro" id="IPR052911">
    <property type="entry name" value="Corrinoid_activation_enz"/>
</dbReference>
<dbReference type="PANTHER" id="PTHR42895">
    <property type="entry name" value="IRON-SULFUR CLUSTER-BINDING PROTEIN-RELATED"/>
    <property type="match status" value="1"/>
</dbReference>
<feature type="domain" description="4Fe-4S ferredoxin-type" evidence="1">
    <location>
        <begin position="5"/>
        <end position="34"/>
    </location>
</feature>
<gene>
    <name evidence="2" type="ordered locus">Dalk_2338</name>
</gene>
<dbReference type="AlphaFoldDB" id="B8FAU5"/>
<feature type="domain" description="4Fe-4S ferredoxin-type" evidence="1">
    <location>
        <begin position="35"/>
        <end position="64"/>
    </location>
</feature>
<dbReference type="RefSeq" id="WP_015947105.1">
    <property type="nucleotide sequence ID" value="NC_011768.1"/>
</dbReference>
<evidence type="ECO:0000313" key="2">
    <source>
        <dbReference type="EMBL" id="ACL04031.1"/>
    </source>
</evidence>
<evidence type="ECO:0000259" key="1">
    <source>
        <dbReference type="PROSITE" id="PS51379"/>
    </source>
</evidence>
<organism evidence="2 3">
    <name type="scientific">Desulfatibacillum aliphaticivorans</name>
    <dbReference type="NCBI Taxonomy" id="218208"/>
    <lineage>
        <taxon>Bacteria</taxon>
        <taxon>Pseudomonadati</taxon>
        <taxon>Thermodesulfobacteriota</taxon>
        <taxon>Desulfobacteria</taxon>
        <taxon>Desulfobacterales</taxon>
        <taxon>Desulfatibacillaceae</taxon>
        <taxon>Desulfatibacillum</taxon>
    </lineage>
</organism>
<dbReference type="Gene3D" id="3.30.70.20">
    <property type="match status" value="1"/>
</dbReference>
<keyword evidence="3" id="KW-1185">Reference proteome</keyword>
<proteinExistence type="predicted"/>
<dbReference type="EMBL" id="CP001322">
    <property type="protein sequence ID" value="ACL04031.1"/>
    <property type="molecule type" value="Genomic_DNA"/>
</dbReference>